<keyword evidence="3" id="KW-0677">Repeat</keyword>
<feature type="non-terminal residue" evidence="12">
    <location>
        <position position="381"/>
    </location>
</feature>
<evidence type="ECO:0000256" key="7">
    <source>
        <dbReference type="ARBA" id="ARBA00023242"/>
    </source>
</evidence>
<dbReference type="GO" id="GO:0035825">
    <property type="term" value="P:homologous recombination"/>
    <property type="evidence" value="ECO:0007669"/>
    <property type="project" value="UniProtKB-ARBA"/>
</dbReference>
<keyword evidence="5" id="KW-0498">Mitosis</keyword>
<dbReference type="GO" id="GO:0007064">
    <property type="term" value="P:mitotic sister chromatid cohesion"/>
    <property type="evidence" value="ECO:0007669"/>
    <property type="project" value="InterPro"/>
</dbReference>
<dbReference type="GO" id="GO:0006281">
    <property type="term" value="P:DNA repair"/>
    <property type="evidence" value="ECO:0007669"/>
    <property type="project" value="UniProtKB-KW"/>
</dbReference>
<feature type="compositionally biased region" description="Polar residues" evidence="10">
    <location>
        <begin position="137"/>
        <end position="146"/>
    </location>
</feature>
<evidence type="ECO:0000256" key="4">
    <source>
        <dbReference type="ARBA" id="ARBA00022763"/>
    </source>
</evidence>
<dbReference type="SUPFAM" id="SSF63748">
    <property type="entry name" value="Tudor/PWWP/MBT"/>
    <property type="match status" value="1"/>
</dbReference>
<dbReference type="EMBL" id="ASHM01022429">
    <property type="protein sequence ID" value="PNY03274.1"/>
    <property type="molecule type" value="Genomic_DNA"/>
</dbReference>
<dbReference type="AlphaFoldDB" id="A0A2K3NJR7"/>
<evidence type="ECO:0000256" key="5">
    <source>
        <dbReference type="ARBA" id="ARBA00022776"/>
    </source>
</evidence>
<evidence type="ECO:0000256" key="10">
    <source>
        <dbReference type="SAM" id="MobiDB-lite"/>
    </source>
</evidence>
<feature type="compositionally biased region" description="Basic and acidic residues" evidence="10">
    <location>
        <begin position="221"/>
        <end position="231"/>
    </location>
</feature>
<feature type="compositionally biased region" description="Basic and acidic residues" evidence="10">
    <location>
        <begin position="121"/>
        <end position="130"/>
    </location>
</feature>
<keyword evidence="4" id="KW-0227">DNA damage</keyword>
<name>A0A2K3NJR7_TRIPR</name>
<comment type="similarity">
    <text evidence="2">Belongs to the PDS5 family.</text>
</comment>
<evidence type="ECO:0000256" key="8">
    <source>
        <dbReference type="ARBA" id="ARBA00023306"/>
    </source>
</evidence>
<dbReference type="InterPro" id="IPR039776">
    <property type="entry name" value="Pds5"/>
</dbReference>
<evidence type="ECO:0000256" key="9">
    <source>
        <dbReference type="ARBA" id="ARBA00058864"/>
    </source>
</evidence>
<comment type="subcellular location">
    <subcellularLocation>
        <location evidence="1">Nucleus</location>
    </subcellularLocation>
</comment>
<evidence type="ECO:0000313" key="12">
    <source>
        <dbReference type="EMBL" id="PNY03274.1"/>
    </source>
</evidence>
<dbReference type="FunFam" id="2.30.30.140:FF:000033">
    <property type="entry name" value="Binding protein"/>
    <property type="match status" value="1"/>
</dbReference>
<keyword evidence="5" id="KW-0132">Cell division</keyword>
<accession>A0A2K3NJR7</accession>
<comment type="caution">
    <text evidence="12">The sequence shown here is derived from an EMBL/GenBank/DDBJ whole genome shotgun (WGS) entry which is preliminary data.</text>
</comment>
<dbReference type="ExpressionAtlas" id="A0A2K3NJR7">
    <property type="expression patterns" value="baseline"/>
</dbReference>
<feature type="region of interest" description="Disordered" evidence="10">
    <location>
        <begin position="120"/>
        <end position="305"/>
    </location>
</feature>
<dbReference type="STRING" id="57577.A0A2K3NJR7"/>
<gene>
    <name evidence="12" type="ORF">L195_g026599</name>
</gene>
<evidence type="ECO:0000256" key="2">
    <source>
        <dbReference type="ARBA" id="ARBA00006254"/>
    </source>
</evidence>
<dbReference type="InterPro" id="IPR002999">
    <property type="entry name" value="Tudor"/>
</dbReference>
<keyword evidence="6" id="KW-0234">DNA repair</keyword>
<keyword evidence="8" id="KW-0131">Cell cycle</keyword>
<dbReference type="PANTHER" id="PTHR12663:SF3">
    <property type="entry name" value="SISTER CHROMATID COHESION PROTEIN PDS5 HOMOLOG C"/>
    <property type="match status" value="1"/>
</dbReference>
<feature type="domain" description="Tudor" evidence="11">
    <location>
        <begin position="314"/>
        <end position="373"/>
    </location>
</feature>
<evidence type="ECO:0000256" key="3">
    <source>
        <dbReference type="ARBA" id="ARBA00022737"/>
    </source>
</evidence>
<reference evidence="12 13" key="1">
    <citation type="journal article" date="2014" name="Am. J. Bot.">
        <title>Genome assembly and annotation for red clover (Trifolium pratense; Fabaceae).</title>
        <authorList>
            <person name="Istvanek J."/>
            <person name="Jaros M."/>
            <person name="Krenek A."/>
            <person name="Repkova J."/>
        </authorList>
    </citation>
    <scope>NUCLEOTIDE SEQUENCE [LARGE SCALE GENOMIC DNA]</scope>
    <source>
        <strain evidence="13">cv. Tatra</strain>
        <tissue evidence="12">Young leaves</tissue>
    </source>
</reference>
<evidence type="ECO:0000313" key="13">
    <source>
        <dbReference type="Proteomes" id="UP000236291"/>
    </source>
</evidence>
<evidence type="ECO:0000256" key="6">
    <source>
        <dbReference type="ARBA" id="ARBA00023204"/>
    </source>
</evidence>
<dbReference type="CDD" id="cd20404">
    <property type="entry name" value="Tudor_Agenet_AtEML-like"/>
    <property type="match status" value="1"/>
</dbReference>
<dbReference type="Proteomes" id="UP000236291">
    <property type="component" value="Unassembled WGS sequence"/>
</dbReference>
<evidence type="ECO:0000259" key="11">
    <source>
        <dbReference type="SMART" id="SM00333"/>
    </source>
</evidence>
<dbReference type="GO" id="GO:0009556">
    <property type="term" value="P:microsporogenesis"/>
    <property type="evidence" value="ECO:0007669"/>
    <property type="project" value="UniProtKB-ARBA"/>
</dbReference>
<dbReference type="SMART" id="SM00333">
    <property type="entry name" value="TUDOR"/>
    <property type="match status" value="1"/>
</dbReference>
<dbReference type="GO" id="GO:0000785">
    <property type="term" value="C:chromatin"/>
    <property type="evidence" value="ECO:0007669"/>
    <property type="project" value="TreeGrafter"/>
</dbReference>
<reference evidence="12 13" key="2">
    <citation type="journal article" date="2017" name="Front. Plant Sci.">
        <title>Gene Classification and Mining of Molecular Markers Useful in Red Clover (Trifolium pratense) Breeding.</title>
        <authorList>
            <person name="Istvanek J."/>
            <person name="Dluhosova J."/>
            <person name="Dluhos P."/>
            <person name="Patkova L."/>
            <person name="Nedelnik J."/>
            <person name="Repkova J."/>
        </authorList>
    </citation>
    <scope>NUCLEOTIDE SEQUENCE [LARGE SCALE GENOMIC DNA]</scope>
    <source>
        <strain evidence="13">cv. Tatra</strain>
        <tissue evidence="12">Young leaves</tissue>
    </source>
</reference>
<feature type="compositionally biased region" description="Basic and acidic residues" evidence="10">
    <location>
        <begin position="147"/>
        <end position="159"/>
    </location>
</feature>
<sequence>METIMTLVIEESEDISFDLLSPLLDSIKKDNEEVFPIARKLGETVLKNCATKVKSCLLRISSICVDDYSEVLASICQDTSDSLEKNGACVADKHKEDKGKSAKLSLEESTQVCPRLVLSSLHKDQGRNDESEVVASASPSDSLPNENHSEKFGKAKSKDSPANVEAAEVVSKKASEGASISKPKLGKQSVKKLPGQNSGVKKSAGTDSGKKQSGAAIGADAKQHSAKKFDDNEGGGGSSSRQLVDKKKWGRGEANSGTGAAKSSTLDVDKEMVSSPRSDTESSEDEKLEETTKTSAKRKRASVKKNESLIKGYDQNLVGERVEVWWPKDRAFYKGVIESFDSAKKKHKVLYDDGEVEVLNLVKEKWNIIEDDSVADEEEGS</sequence>
<comment type="function">
    <text evidence="9">Cohesin cofactor dispensable during the meiotic division but playing an important role in DNA repair by homologous recombination (HR) probably by helping SMC5/SMC6 complex. Regulator of sister chromatid cohesion in mitosis which may stabilize cohesin complex association with chromatin. May couple sister chromatid cohesion during mitosis to DNA replication. Cohesion ensures that chromosome partitioning is accurate in both meiotic and mitotic cells and plays an important role in DNA repair.</text>
</comment>
<organism evidence="12 13">
    <name type="scientific">Trifolium pratense</name>
    <name type="common">Red clover</name>
    <dbReference type="NCBI Taxonomy" id="57577"/>
    <lineage>
        <taxon>Eukaryota</taxon>
        <taxon>Viridiplantae</taxon>
        <taxon>Streptophyta</taxon>
        <taxon>Embryophyta</taxon>
        <taxon>Tracheophyta</taxon>
        <taxon>Spermatophyta</taxon>
        <taxon>Magnoliopsida</taxon>
        <taxon>eudicotyledons</taxon>
        <taxon>Gunneridae</taxon>
        <taxon>Pentapetalae</taxon>
        <taxon>rosids</taxon>
        <taxon>fabids</taxon>
        <taxon>Fabales</taxon>
        <taxon>Fabaceae</taxon>
        <taxon>Papilionoideae</taxon>
        <taxon>50 kb inversion clade</taxon>
        <taxon>NPAAA clade</taxon>
        <taxon>Hologalegina</taxon>
        <taxon>IRL clade</taxon>
        <taxon>Trifolieae</taxon>
        <taxon>Trifolium</taxon>
    </lineage>
</organism>
<dbReference type="Gene3D" id="2.30.30.140">
    <property type="match status" value="1"/>
</dbReference>
<protein>
    <submittedName>
        <fullName evidence="12">Sister chromatid cohesion PDS5-like protein</fullName>
    </submittedName>
</protein>
<dbReference type="GO" id="GO:0005634">
    <property type="term" value="C:nucleus"/>
    <property type="evidence" value="ECO:0007669"/>
    <property type="project" value="UniProtKB-SubCell"/>
</dbReference>
<keyword evidence="7" id="KW-0539">Nucleus</keyword>
<dbReference type="PANTHER" id="PTHR12663">
    <property type="entry name" value="ANDROGEN INDUCED INHIBITOR OF PROLIFERATION AS3 / PDS5-RELATED"/>
    <property type="match status" value="1"/>
</dbReference>
<feature type="compositionally biased region" description="Polar residues" evidence="10">
    <location>
        <begin position="255"/>
        <end position="266"/>
    </location>
</feature>
<proteinExistence type="inferred from homology"/>
<evidence type="ECO:0000256" key="1">
    <source>
        <dbReference type="ARBA" id="ARBA00004123"/>
    </source>
</evidence>